<proteinExistence type="predicted"/>
<evidence type="ECO:0000313" key="2">
    <source>
        <dbReference type="Proteomes" id="UP000308600"/>
    </source>
</evidence>
<gene>
    <name evidence="1" type="ORF">BDN72DRAFT_875362</name>
</gene>
<reference evidence="1 2" key="1">
    <citation type="journal article" date="2019" name="Nat. Ecol. Evol.">
        <title>Megaphylogeny resolves global patterns of mushroom evolution.</title>
        <authorList>
            <person name="Varga T."/>
            <person name="Krizsan K."/>
            <person name="Foldi C."/>
            <person name="Dima B."/>
            <person name="Sanchez-Garcia M."/>
            <person name="Sanchez-Ramirez S."/>
            <person name="Szollosi G.J."/>
            <person name="Szarkandi J.G."/>
            <person name="Papp V."/>
            <person name="Albert L."/>
            <person name="Andreopoulos W."/>
            <person name="Angelini C."/>
            <person name="Antonin V."/>
            <person name="Barry K.W."/>
            <person name="Bougher N.L."/>
            <person name="Buchanan P."/>
            <person name="Buyck B."/>
            <person name="Bense V."/>
            <person name="Catcheside P."/>
            <person name="Chovatia M."/>
            <person name="Cooper J."/>
            <person name="Damon W."/>
            <person name="Desjardin D."/>
            <person name="Finy P."/>
            <person name="Geml J."/>
            <person name="Haridas S."/>
            <person name="Hughes K."/>
            <person name="Justo A."/>
            <person name="Karasinski D."/>
            <person name="Kautmanova I."/>
            <person name="Kiss B."/>
            <person name="Kocsube S."/>
            <person name="Kotiranta H."/>
            <person name="LaButti K.M."/>
            <person name="Lechner B.E."/>
            <person name="Liimatainen K."/>
            <person name="Lipzen A."/>
            <person name="Lukacs Z."/>
            <person name="Mihaltcheva S."/>
            <person name="Morgado L.N."/>
            <person name="Niskanen T."/>
            <person name="Noordeloos M.E."/>
            <person name="Ohm R.A."/>
            <person name="Ortiz-Santana B."/>
            <person name="Ovrebo C."/>
            <person name="Racz N."/>
            <person name="Riley R."/>
            <person name="Savchenko A."/>
            <person name="Shiryaev A."/>
            <person name="Soop K."/>
            <person name="Spirin V."/>
            <person name="Szebenyi C."/>
            <person name="Tomsovsky M."/>
            <person name="Tulloss R.E."/>
            <person name="Uehling J."/>
            <person name="Grigoriev I.V."/>
            <person name="Vagvolgyi C."/>
            <person name="Papp T."/>
            <person name="Martin F.M."/>
            <person name="Miettinen O."/>
            <person name="Hibbett D.S."/>
            <person name="Nagy L.G."/>
        </authorList>
    </citation>
    <scope>NUCLEOTIDE SEQUENCE [LARGE SCALE GENOMIC DNA]</scope>
    <source>
        <strain evidence="1 2">NL-1719</strain>
    </source>
</reference>
<evidence type="ECO:0000313" key="1">
    <source>
        <dbReference type="EMBL" id="TFK74088.1"/>
    </source>
</evidence>
<protein>
    <submittedName>
        <fullName evidence="1">Uncharacterized protein</fullName>
    </submittedName>
</protein>
<dbReference type="EMBL" id="ML208270">
    <property type="protein sequence ID" value="TFK74088.1"/>
    <property type="molecule type" value="Genomic_DNA"/>
</dbReference>
<keyword evidence="2" id="KW-1185">Reference proteome</keyword>
<organism evidence="1 2">
    <name type="scientific">Pluteus cervinus</name>
    <dbReference type="NCBI Taxonomy" id="181527"/>
    <lineage>
        <taxon>Eukaryota</taxon>
        <taxon>Fungi</taxon>
        <taxon>Dikarya</taxon>
        <taxon>Basidiomycota</taxon>
        <taxon>Agaricomycotina</taxon>
        <taxon>Agaricomycetes</taxon>
        <taxon>Agaricomycetidae</taxon>
        <taxon>Agaricales</taxon>
        <taxon>Pluteineae</taxon>
        <taxon>Pluteaceae</taxon>
        <taxon>Pluteus</taxon>
    </lineage>
</organism>
<sequence length="173" mass="19470">MSPISDANPHLSLSYEHHALETTPGPEAYRERKEFKPVFDHDITNVWGLLGPKVCDFLDSQQVTWTSIYVVRFAKVVLWIGVMPISLSGKDAHTAAVGCPSLSSLPTSKPNLENFESETKLRTRSFPGTQIARQTRQFFYLMPSSSKLHSKRHARVKSVIACPTQTWRTLATK</sequence>
<name>A0ACD3B7V3_9AGAR</name>
<dbReference type="Proteomes" id="UP000308600">
    <property type="component" value="Unassembled WGS sequence"/>
</dbReference>
<accession>A0ACD3B7V3</accession>